<dbReference type="InterPro" id="IPR001345">
    <property type="entry name" value="PG/BPGM_mutase_AS"/>
</dbReference>
<feature type="binding site" evidence="6 8">
    <location>
        <begin position="8"/>
        <end position="15"/>
    </location>
    <ligand>
        <name>substrate</name>
    </ligand>
</feature>
<evidence type="ECO:0000256" key="2">
    <source>
        <dbReference type="ARBA" id="ARBA00006717"/>
    </source>
</evidence>
<feature type="binding site" evidence="6 8">
    <location>
        <begin position="183"/>
        <end position="184"/>
    </location>
    <ligand>
        <name>substrate</name>
    </ligand>
</feature>
<evidence type="ECO:0000256" key="9">
    <source>
        <dbReference type="PIRSR" id="PIRSR613078-3"/>
    </source>
</evidence>
<dbReference type="GO" id="GO:0006094">
    <property type="term" value="P:gluconeogenesis"/>
    <property type="evidence" value="ECO:0007669"/>
    <property type="project" value="UniProtKB-UniRule"/>
</dbReference>
<evidence type="ECO:0000256" key="3">
    <source>
        <dbReference type="ARBA" id="ARBA00022432"/>
    </source>
</evidence>
<dbReference type="InterPro" id="IPR029033">
    <property type="entry name" value="His_PPase_superfam"/>
</dbReference>
<evidence type="ECO:0000256" key="7">
    <source>
        <dbReference type="PIRSR" id="PIRSR613078-1"/>
    </source>
</evidence>
<dbReference type="UniPathway" id="UPA00109">
    <property type="reaction ID" value="UER00186"/>
</dbReference>
<dbReference type="SMART" id="SM00855">
    <property type="entry name" value="PGAM"/>
    <property type="match status" value="1"/>
</dbReference>
<accession>A0A2V1IHR2</accession>
<evidence type="ECO:0000256" key="10">
    <source>
        <dbReference type="RuleBase" id="RU004512"/>
    </source>
</evidence>
<dbReference type="PROSITE" id="PS00175">
    <property type="entry name" value="PG_MUTASE"/>
    <property type="match status" value="1"/>
</dbReference>
<organism evidence="11 12">
    <name type="scientific">Duncaniella muris</name>
    <dbReference type="NCBI Taxonomy" id="2094150"/>
    <lineage>
        <taxon>Bacteria</taxon>
        <taxon>Pseudomonadati</taxon>
        <taxon>Bacteroidota</taxon>
        <taxon>Bacteroidia</taxon>
        <taxon>Bacteroidales</taxon>
        <taxon>Muribaculaceae</taxon>
        <taxon>Duncaniella</taxon>
    </lineage>
</organism>
<feature type="active site" description="Tele-phosphohistidine intermediate" evidence="6 7">
    <location>
        <position position="9"/>
    </location>
</feature>
<proteinExistence type="inferred from homology"/>
<gene>
    <name evidence="6" type="primary">gpmA</name>
    <name evidence="11" type="ORF">C5O23_12960</name>
</gene>
<dbReference type="NCBIfam" id="TIGR01258">
    <property type="entry name" value="pgm_1"/>
    <property type="match status" value="1"/>
</dbReference>
<evidence type="ECO:0000256" key="4">
    <source>
        <dbReference type="ARBA" id="ARBA00023152"/>
    </source>
</evidence>
<feature type="binding site" evidence="6 8">
    <location>
        <position position="60"/>
    </location>
    <ligand>
        <name>substrate</name>
    </ligand>
</feature>
<dbReference type="InterPro" id="IPR005952">
    <property type="entry name" value="Phosphogly_mut1"/>
</dbReference>
<keyword evidence="12" id="KW-1185">Reference proteome</keyword>
<dbReference type="Pfam" id="PF00300">
    <property type="entry name" value="His_Phos_1"/>
    <property type="match status" value="1"/>
</dbReference>
<feature type="site" description="Transition state stabilizer" evidence="6 9">
    <location>
        <position position="182"/>
    </location>
</feature>
<evidence type="ECO:0000313" key="12">
    <source>
        <dbReference type="Proteomes" id="UP000244905"/>
    </source>
</evidence>
<dbReference type="RefSeq" id="WP_107033341.1">
    <property type="nucleotide sequence ID" value="NZ_PUEC01000044.1"/>
</dbReference>
<dbReference type="GO" id="GO:0004619">
    <property type="term" value="F:phosphoglycerate mutase activity"/>
    <property type="evidence" value="ECO:0007669"/>
    <property type="project" value="UniProtKB-UniRule"/>
</dbReference>
<evidence type="ECO:0000256" key="8">
    <source>
        <dbReference type="PIRSR" id="PIRSR613078-2"/>
    </source>
</evidence>
<keyword evidence="5 6" id="KW-0413">Isomerase</keyword>
<dbReference type="InterPro" id="IPR013078">
    <property type="entry name" value="His_Pase_superF_clade-1"/>
</dbReference>
<dbReference type="FunFam" id="3.40.50.1240:FF:000003">
    <property type="entry name" value="2,3-bisphosphoglycerate-dependent phosphoglycerate mutase"/>
    <property type="match status" value="1"/>
</dbReference>
<feature type="binding site" evidence="6 8">
    <location>
        <position position="98"/>
    </location>
    <ligand>
        <name>substrate</name>
    </ligand>
</feature>
<feature type="binding site" evidence="6 8">
    <location>
        <begin position="87"/>
        <end position="90"/>
    </location>
    <ligand>
        <name>substrate</name>
    </ligand>
</feature>
<reference evidence="12" key="1">
    <citation type="submission" date="2018-02" db="EMBL/GenBank/DDBJ databases">
        <authorList>
            <person name="Clavel T."/>
            <person name="Strowig T."/>
        </authorList>
    </citation>
    <scope>NUCLEOTIDE SEQUENCE [LARGE SCALE GENOMIC DNA]</scope>
    <source>
        <strain evidence="12">DSM 103720</strain>
    </source>
</reference>
<comment type="caution">
    <text evidence="11">The sequence shown here is derived from an EMBL/GenBank/DDBJ whole genome shotgun (WGS) entry which is preliminary data.</text>
</comment>
<name>A0A2V1IHR2_9BACT</name>
<dbReference type="PANTHER" id="PTHR11931">
    <property type="entry name" value="PHOSPHOGLYCERATE MUTASE"/>
    <property type="match status" value="1"/>
</dbReference>
<comment type="pathway">
    <text evidence="6 10">Carbohydrate degradation; glycolysis; pyruvate from D-glyceraldehyde 3-phosphate: step 3/5.</text>
</comment>
<dbReference type="GeneID" id="82527228"/>
<keyword evidence="3 6" id="KW-0312">Gluconeogenesis</keyword>
<protein>
    <recommendedName>
        <fullName evidence="6 10">2,3-bisphosphoglycerate-dependent phosphoglycerate mutase</fullName>
        <shortName evidence="6">BPG-dependent PGAM</shortName>
        <shortName evidence="6">PGAM</shortName>
        <shortName evidence="6">Phosphoglyceromutase</shortName>
        <shortName evidence="6">dPGM</shortName>
        <ecNumber evidence="6 10">5.4.2.11</ecNumber>
    </recommendedName>
</protein>
<sequence>MKKLILLRHGQSQWNLENRFTGWTDVELSPKGRVEARRAGELIAASGLEPRYCFTSYLRRAIQTLDIALDAMDRLWLPVVKDWHLNERHYGALQGLNKADTAAKFGDEQVHIWRRSYDVAPPALAVNDERYPGADPRYASLPEEDLPLTESLEDTVRRVAPCWEELIAPTLAVYDTVFVAAHGNSLRALVMMLLKKTPEEIVAEEIPTGVPRVIGLSDRLAVESDRYLK</sequence>
<comment type="catalytic activity">
    <reaction evidence="1 6 10">
        <text>(2R)-2-phosphoglycerate = (2R)-3-phosphoglycerate</text>
        <dbReference type="Rhea" id="RHEA:15901"/>
        <dbReference type="ChEBI" id="CHEBI:58272"/>
        <dbReference type="ChEBI" id="CHEBI:58289"/>
        <dbReference type="EC" id="5.4.2.11"/>
    </reaction>
</comment>
<keyword evidence="4 6" id="KW-0324">Glycolysis</keyword>
<evidence type="ECO:0000313" key="11">
    <source>
        <dbReference type="EMBL" id="PWB00386.1"/>
    </source>
</evidence>
<dbReference type="Gene3D" id="3.40.50.1240">
    <property type="entry name" value="Phosphoglycerate mutase-like"/>
    <property type="match status" value="1"/>
</dbReference>
<dbReference type="EMBL" id="PUEC01000044">
    <property type="protein sequence ID" value="PWB00386.1"/>
    <property type="molecule type" value="Genomic_DNA"/>
</dbReference>
<feature type="active site" description="Proton donor/acceptor" evidence="6 7">
    <location>
        <position position="87"/>
    </location>
</feature>
<dbReference type="AlphaFoldDB" id="A0A2V1IHR2"/>
<dbReference type="NCBIfam" id="NF010713">
    <property type="entry name" value="PRK14115.1"/>
    <property type="match status" value="1"/>
</dbReference>
<evidence type="ECO:0000256" key="1">
    <source>
        <dbReference type="ARBA" id="ARBA00000380"/>
    </source>
</evidence>
<feature type="binding site" evidence="6 8">
    <location>
        <begin position="114"/>
        <end position="115"/>
    </location>
    <ligand>
        <name>substrate</name>
    </ligand>
</feature>
<dbReference type="SUPFAM" id="SSF53254">
    <property type="entry name" value="Phosphoglycerate mutase-like"/>
    <property type="match status" value="1"/>
</dbReference>
<dbReference type="HAMAP" id="MF_01039">
    <property type="entry name" value="PGAM_GpmA"/>
    <property type="match status" value="1"/>
</dbReference>
<comment type="similarity">
    <text evidence="2 6">Belongs to the phosphoglycerate mutase family. BPG-dependent PGAM subfamily.</text>
</comment>
<comment type="function">
    <text evidence="6 10">Catalyzes the interconversion of 2-phosphoglycerate and 3-phosphoglycerate.</text>
</comment>
<dbReference type="GO" id="GO:0006096">
    <property type="term" value="P:glycolytic process"/>
    <property type="evidence" value="ECO:0007669"/>
    <property type="project" value="UniProtKB-UniRule"/>
</dbReference>
<feature type="binding site" evidence="6 8">
    <location>
        <begin position="21"/>
        <end position="22"/>
    </location>
    <ligand>
        <name>substrate</name>
    </ligand>
</feature>
<evidence type="ECO:0000256" key="5">
    <source>
        <dbReference type="ARBA" id="ARBA00023235"/>
    </source>
</evidence>
<dbReference type="CDD" id="cd07067">
    <property type="entry name" value="HP_PGM_like"/>
    <property type="match status" value="1"/>
</dbReference>
<dbReference type="EC" id="5.4.2.11" evidence="6 10"/>
<evidence type="ECO:0000256" key="6">
    <source>
        <dbReference type="HAMAP-Rule" id="MF_01039"/>
    </source>
</evidence>
<dbReference type="Proteomes" id="UP000244905">
    <property type="component" value="Unassembled WGS sequence"/>
</dbReference>